<accession>A0A2A4JBU6</accession>
<sequence>MPTTRSQVQETSDNVDASAGAASMNVTMTHETLVQLLREVRSSTPHNVSESSTFGASGNFAKCRTRYGGRQEESLENFLDAIITYKECVNMTDENALRGFSMLLEGPAAVWWQGVKRSTGTWSEALSRIKGAFAEHDPPHRLYKKLFALVQEEEHTDLFIAKVRALLAKLPKEDLSEKVQLDMAFGLLSPRIRKRVTRESFTSFDELLKKCRTIEDSLKESSKTSSNTSQTKSQAQTSVRATSSSSPQPPPSDNTTGAAESAESVAVVSKSNNKPFCVYCKRSGHSKNACEKLKRNVSDRDNNSCNSGQKLKSEIKCYGCGAPNVIKSKCKNCSSQQAFYSVENASHSGVVGTLRTPSEPRGVSPRSPRHAQRARRAPRGRLARSGPRWHVARQPPAPFNRQCIYGTR</sequence>
<dbReference type="Pfam" id="PF19259">
    <property type="entry name" value="Ty3_capsid"/>
    <property type="match status" value="1"/>
</dbReference>
<organism evidence="3">
    <name type="scientific">Heliothis virescens</name>
    <name type="common">Tobacco budworm moth</name>
    <dbReference type="NCBI Taxonomy" id="7102"/>
    <lineage>
        <taxon>Eukaryota</taxon>
        <taxon>Metazoa</taxon>
        <taxon>Ecdysozoa</taxon>
        <taxon>Arthropoda</taxon>
        <taxon>Hexapoda</taxon>
        <taxon>Insecta</taxon>
        <taxon>Pterygota</taxon>
        <taxon>Neoptera</taxon>
        <taxon>Endopterygota</taxon>
        <taxon>Lepidoptera</taxon>
        <taxon>Glossata</taxon>
        <taxon>Ditrysia</taxon>
        <taxon>Noctuoidea</taxon>
        <taxon>Noctuidae</taxon>
        <taxon>Heliothinae</taxon>
        <taxon>Heliothis</taxon>
    </lineage>
</organism>
<proteinExistence type="predicted"/>
<feature type="region of interest" description="Disordered" evidence="1">
    <location>
        <begin position="350"/>
        <end position="395"/>
    </location>
</feature>
<evidence type="ECO:0000313" key="3">
    <source>
        <dbReference type="EMBL" id="PCG69236.1"/>
    </source>
</evidence>
<feature type="region of interest" description="Disordered" evidence="1">
    <location>
        <begin position="218"/>
        <end position="265"/>
    </location>
</feature>
<gene>
    <name evidence="3" type="ORF">B5V51_4346</name>
</gene>
<feature type="region of interest" description="Disordered" evidence="1">
    <location>
        <begin position="1"/>
        <end position="22"/>
    </location>
</feature>
<comment type="caution">
    <text evidence="3">The sequence shown here is derived from an EMBL/GenBank/DDBJ whole genome shotgun (WGS) entry which is preliminary data.</text>
</comment>
<feature type="domain" description="Ty3 transposon capsid-like protein" evidence="2">
    <location>
        <begin position="67"/>
        <end position="239"/>
    </location>
</feature>
<dbReference type="AlphaFoldDB" id="A0A2A4JBU6"/>
<feature type="compositionally biased region" description="Polar residues" evidence="1">
    <location>
        <begin position="1"/>
        <end position="15"/>
    </location>
</feature>
<reference evidence="3" key="1">
    <citation type="submission" date="2017-09" db="EMBL/GenBank/DDBJ databases">
        <title>Contemporary evolution of a Lepidopteran species, Heliothis virescens, in response to modern agricultural practices.</title>
        <authorList>
            <person name="Fritz M.L."/>
            <person name="Deyonke A.M."/>
            <person name="Papanicolaou A."/>
            <person name="Micinski S."/>
            <person name="Westbrook J."/>
            <person name="Gould F."/>
        </authorList>
    </citation>
    <scope>NUCLEOTIDE SEQUENCE [LARGE SCALE GENOMIC DNA]</scope>
    <source>
        <strain evidence="3">HvINT-</strain>
        <tissue evidence="3">Whole body</tissue>
    </source>
</reference>
<protein>
    <recommendedName>
        <fullName evidence="2">Ty3 transposon capsid-like protein domain-containing protein</fullName>
    </recommendedName>
</protein>
<evidence type="ECO:0000256" key="1">
    <source>
        <dbReference type="SAM" id="MobiDB-lite"/>
    </source>
</evidence>
<feature type="compositionally biased region" description="Basic residues" evidence="1">
    <location>
        <begin position="367"/>
        <end position="382"/>
    </location>
</feature>
<dbReference type="InterPro" id="IPR045358">
    <property type="entry name" value="Ty3_capsid"/>
</dbReference>
<name>A0A2A4JBU6_HELVI</name>
<evidence type="ECO:0000259" key="2">
    <source>
        <dbReference type="Pfam" id="PF19259"/>
    </source>
</evidence>
<feature type="compositionally biased region" description="Low complexity" evidence="1">
    <location>
        <begin position="223"/>
        <end position="246"/>
    </location>
</feature>
<dbReference type="EMBL" id="NWSH01002086">
    <property type="protein sequence ID" value="PCG69236.1"/>
    <property type="molecule type" value="Genomic_DNA"/>
</dbReference>